<accession>A0A173VNH3</accession>
<proteinExistence type="predicted"/>
<evidence type="ECO:0000313" key="3">
    <source>
        <dbReference type="EMBL" id="RHD72806.1"/>
    </source>
</evidence>
<dbReference type="Proteomes" id="UP001210126">
    <property type="component" value="Unassembled WGS sequence"/>
</dbReference>
<evidence type="ECO:0000313" key="4">
    <source>
        <dbReference type="Proteomes" id="UP000095591"/>
    </source>
</evidence>
<name>A0A173VNH3_PARDI</name>
<protein>
    <submittedName>
        <fullName evidence="2">Addiction module toxin RelE</fullName>
    </submittedName>
</protein>
<dbReference type="EMBL" id="QSJN01000010">
    <property type="protein sequence ID" value="RHD72806.1"/>
    <property type="molecule type" value="Genomic_DNA"/>
</dbReference>
<dbReference type="EMBL" id="JAQMPJ010000005">
    <property type="protein sequence ID" value="MDB9005011.1"/>
    <property type="molecule type" value="Genomic_DNA"/>
</dbReference>
<dbReference type="Proteomes" id="UP000284660">
    <property type="component" value="Unassembled WGS sequence"/>
</dbReference>
<organism evidence="1 4">
    <name type="scientific">Parabacteroides distasonis</name>
    <dbReference type="NCBI Taxonomy" id="823"/>
    <lineage>
        <taxon>Bacteria</taxon>
        <taxon>Pseudomonadati</taxon>
        <taxon>Bacteroidota</taxon>
        <taxon>Bacteroidia</taxon>
        <taxon>Bacteroidales</taxon>
        <taxon>Tannerellaceae</taxon>
        <taxon>Parabacteroides</taxon>
    </lineage>
</organism>
<reference evidence="3 5" key="2">
    <citation type="submission" date="2018-08" db="EMBL/GenBank/DDBJ databases">
        <title>A genome reference for cultivated species of the human gut microbiota.</title>
        <authorList>
            <person name="Zou Y."/>
            <person name="Xue W."/>
            <person name="Luo G."/>
        </authorList>
    </citation>
    <scope>NUCLEOTIDE SEQUENCE [LARGE SCALE GENOMIC DNA]</scope>
    <source>
        <strain evidence="3 5">AM30-4</strain>
    </source>
</reference>
<reference evidence="2" key="3">
    <citation type="submission" date="2023-01" db="EMBL/GenBank/DDBJ databases">
        <title>Human gut microbiome strain richness.</title>
        <authorList>
            <person name="Chen-Liaw A."/>
        </authorList>
    </citation>
    <scope>NUCLEOTIDE SEQUENCE</scope>
    <source>
        <strain evidence="2">RTP21484st1_E5_RTP21484_190118</strain>
    </source>
</reference>
<dbReference type="RefSeq" id="WP_008780151.1">
    <property type="nucleotide sequence ID" value="NZ_CACRUW010000009.1"/>
</dbReference>
<evidence type="ECO:0000313" key="1">
    <source>
        <dbReference type="EMBL" id="CUN28320.1"/>
    </source>
</evidence>
<dbReference type="AlphaFoldDB" id="A0A173VNH3"/>
<evidence type="ECO:0000313" key="2">
    <source>
        <dbReference type="EMBL" id="MDB9005011.1"/>
    </source>
</evidence>
<sequence>MRYRIKTHQDFDKEFKRLCKKYSSLKADLSALGKSLSENPDQGTSLGKGVRKVRMAIVSKGKGKSHGARVITYTEAIVCADNEGTVILLTIYDKADRDSISAAEIDELLRSLRWEL</sequence>
<dbReference type="Proteomes" id="UP000095591">
    <property type="component" value="Unassembled WGS sequence"/>
</dbReference>
<reference evidence="1 4" key="1">
    <citation type="submission" date="2015-09" db="EMBL/GenBank/DDBJ databases">
        <authorList>
            <consortium name="Pathogen Informatics"/>
        </authorList>
    </citation>
    <scope>NUCLEOTIDE SEQUENCE [LARGE SCALE GENOMIC DNA]</scope>
    <source>
        <strain evidence="1 4">2789STDY5608872</strain>
    </source>
</reference>
<dbReference type="EMBL" id="CYXP01000008">
    <property type="protein sequence ID" value="CUN28320.1"/>
    <property type="molecule type" value="Genomic_DNA"/>
</dbReference>
<evidence type="ECO:0000313" key="5">
    <source>
        <dbReference type="Proteomes" id="UP000284660"/>
    </source>
</evidence>
<gene>
    <name evidence="3" type="ORF">DW782_16050</name>
    <name evidence="1" type="ORF">ERS852429_03236</name>
    <name evidence="2" type="ORF">PN599_08350</name>
</gene>